<dbReference type="Proteomes" id="UP000648077">
    <property type="component" value="Unassembled WGS sequence"/>
</dbReference>
<evidence type="ECO:0000313" key="10">
    <source>
        <dbReference type="EMBL" id="PIH11291.1"/>
    </source>
</evidence>
<dbReference type="OrthoDB" id="9806430at2"/>
<evidence type="ECO:0000313" key="11">
    <source>
        <dbReference type="Proteomes" id="UP000228502"/>
    </source>
</evidence>
<dbReference type="HAMAP" id="MF_00211">
    <property type="entry name" value="TrpD"/>
    <property type="match status" value="1"/>
</dbReference>
<dbReference type="KEGG" id="seps:DP17_5"/>
<evidence type="ECO:0000256" key="4">
    <source>
        <dbReference type="ARBA" id="ARBA00022822"/>
    </source>
</evidence>
<evidence type="ECO:0000313" key="8">
    <source>
        <dbReference type="EMBL" id="MBF2230401.1"/>
    </source>
</evidence>
<evidence type="ECO:0000313" key="9">
    <source>
        <dbReference type="EMBL" id="MBF9302697.1"/>
    </source>
</evidence>
<feature type="binding site" evidence="6">
    <location>
        <position position="163"/>
    </location>
    <ligand>
        <name>anthranilate</name>
        <dbReference type="ChEBI" id="CHEBI:16567"/>
        <label>2</label>
    </ligand>
</feature>
<evidence type="ECO:0000256" key="2">
    <source>
        <dbReference type="ARBA" id="ARBA00022679"/>
    </source>
</evidence>
<dbReference type="Gene3D" id="1.20.970.10">
    <property type="entry name" value="Transferase, Pyrimidine Nucleoside Phosphorylase, Chain C"/>
    <property type="match status" value="1"/>
</dbReference>
<keyword evidence="1 6" id="KW-0328">Glycosyltransferase</keyword>
<dbReference type="InterPro" id="IPR035902">
    <property type="entry name" value="Nuc_phospho_transferase"/>
</dbReference>
<evidence type="ECO:0000259" key="7">
    <source>
        <dbReference type="Pfam" id="PF00591"/>
    </source>
</evidence>
<dbReference type="GO" id="GO:0000162">
    <property type="term" value="P:L-tryptophan biosynthetic process"/>
    <property type="evidence" value="ECO:0007669"/>
    <property type="project" value="UniProtKB-UniRule"/>
</dbReference>
<keyword evidence="5 6" id="KW-0057">Aromatic amino acid biosynthesis</keyword>
<dbReference type="Proteomes" id="UP000622362">
    <property type="component" value="Unassembled WGS sequence"/>
</dbReference>
<dbReference type="GO" id="GO:0004048">
    <property type="term" value="F:anthranilate phosphoribosyltransferase activity"/>
    <property type="evidence" value="ECO:0007669"/>
    <property type="project" value="UniProtKB-UniRule"/>
</dbReference>
<dbReference type="GO" id="GO:0000287">
    <property type="term" value="F:magnesium ion binding"/>
    <property type="evidence" value="ECO:0007669"/>
    <property type="project" value="UniProtKB-UniRule"/>
</dbReference>
<dbReference type="EMBL" id="JADPYN010000001">
    <property type="protein sequence ID" value="MBF9302697.1"/>
    <property type="molecule type" value="Genomic_DNA"/>
</dbReference>
<comment type="similarity">
    <text evidence="6">Belongs to the anthranilate phosphoribosyltransferase family.</text>
</comment>
<comment type="caution">
    <text evidence="6">Lacks conserved residue(s) required for the propagation of feature annotation.</text>
</comment>
<dbReference type="PANTHER" id="PTHR43285">
    <property type="entry name" value="ANTHRANILATE PHOSPHORIBOSYLTRANSFERASE"/>
    <property type="match status" value="1"/>
</dbReference>
<comment type="cofactor">
    <cofactor evidence="6">
        <name>Mg(2+)</name>
        <dbReference type="ChEBI" id="CHEBI:18420"/>
    </cofactor>
    <text evidence="6">Binds 2 magnesium ions per monomer.</text>
</comment>
<dbReference type="GeneID" id="50018823"/>
<dbReference type="SMR" id="A0A4Q9W839"/>
<dbReference type="EMBL" id="JACGQI010000012">
    <property type="protein sequence ID" value="MBF2230401.1"/>
    <property type="molecule type" value="Genomic_DNA"/>
</dbReference>
<reference evidence="8" key="2">
    <citation type="submission" date="2020-08" db="EMBL/GenBank/DDBJ databases">
        <title>Changes in the skin microbiome associated with squamous cell carcinoma in transplant recipients.</title>
        <authorList>
            <person name="Zaugg J."/>
            <person name="Krueger A."/>
            <person name="Lachner N."/>
        </authorList>
    </citation>
    <scope>NUCLEOTIDE SEQUENCE</scope>
    <source>
        <strain evidence="8">R5988</strain>
    </source>
</reference>
<dbReference type="SUPFAM" id="SSF52418">
    <property type="entry name" value="Nucleoside phosphorylase/phosphoribosyltransferase catalytic domain"/>
    <property type="match status" value="1"/>
</dbReference>
<feature type="domain" description="Glycosyl transferase family 3" evidence="7">
    <location>
        <begin position="74"/>
        <end position="322"/>
    </location>
</feature>
<dbReference type="NCBIfam" id="TIGR01245">
    <property type="entry name" value="trpD"/>
    <property type="match status" value="1"/>
</dbReference>
<feature type="binding site" evidence="6">
    <location>
        <position position="78"/>
    </location>
    <ligand>
        <name>5-phospho-alpha-D-ribose 1-diphosphate</name>
        <dbReference type="ChEBI" id="CHEBI:58017"/>
    </ligand>
</feature>
<proteinExistence type="inferred from homology"/>
<keyword evidence="3 6" id="KW-0479">Metal-binding</keyword>
<dbReference type="RefSeq" id="WP_001830976.1">
    <property type="nucleotide sequence ID" value="NZ_AP019721.1"/>
</dbReference>
<reference evidence="9" key="3">
    <citation type="submission" date="2020-11" db="EMBL/GenBank/DDBJ databases">
        <title>Molecular epidemiology and genomic profiles of multidrug-resistant bacteria collected from clinical sources in South Africa.</title>
        <authorList>
            <person name="Asante J."/>
            <person name="Amoako D.G."/>
        </authorList>
    </citation>
    <scope>NUCLEOTIDE SEQUENCE</scope>
    <source>
        <strain evidence="9">C68</strain>
    </source>
</reference>
<dbReference type="PANTHER" id="PTHR43285:SF2">
    <property type="entry name" value="ANTHRANILATE PHOSPHORIBOSYLTRANSFERASE"/>
    <property type="match status" value="1"/>
</dbReference>
<feature type="binding site" evidence="6">
    <location>
        <position position="90"/>
    </location>
    <ligand>
        <name>Mg(2+)</name>
        <dbReference type="ChEBI" id="CHEBI:18420"/>
        <label>1</label>
    </ligand>
</feature>
<protein>
    <recommendedName>
        <fullName evidence="6">Anthranilate phosphoribosyltransferase</fullName>
        <ecNumber evidence="6">2.4.2.18</ecNumber>
    </recommendedName>
</protein>
<organism evidence="9 12">
    <name type="scientific">Staphylococcus epidermidis</name>
    <dbReference type="NCBI Taxonomy" id="1282"/>
    <lineage>
        <taxon>Bacteria</taxon>
        <taxon>Bacillati</taxon>
        <taxon>Bacillota</taxon>
        <taxon>Bacilli</taxon>
        <taxon>Bacillales</taxon>
        <taxon>Staphylococcaceae</taxon>
        <taxon>Staphylococcus</taxon>
    </lineage>
</organism>
<dbReference type="GO" id="GO:0005829">
    <property type="term" value="C:cytosol"/>
    <property type="evidence" value="ECO:0007669"/>
    <property type="project" value="TreeGrafter"/>
</dbReference>
<accession>A0A4Q9W839</accession>
<keyword evidence="6" id="KW-0028">Amino-acid biosynthesis</keyword>
<comment type="caution">
    <text evidence="9">The sequence shown here is derived from an EMBL/GenBank/DDBJ whole genome shotgun (WGS) entry which is preliminary data.</text>
</comment>
<comment type="function">
    <text evidence="6">Catalyzes the transfer of the phosphoribosyl group of 5-phosphorylribose-1-pyrophosphate (PRPP) to anthranilate to yield N-(5'-phosphoribosyl)-anthranilate (PRA).</text>
</comment>
<dbReference type="UniPathway" id="UPA00035">
    <property type="reaction ID" value="UER00041"/>
</dbReference>
<sequence>MTLLEKIKQNKSLSKKDMQSFIVTLFDSNIETNVKVELLKAYTNKDMGQYELTYLVEYFIQTNYPNQPFYNKAMCVCGTGGDQSNSFNISTTVAFVVASAGVPVIKHGNKSITSHSGSTDVLHEMNIKTNKMNEVEQQLNLKGLAFISATDSYPMMKKLQSIRKSIATPTIFNLIGPLINPFKLTYQVMGVYEASQLENIAQTLKDLGRKRAILIHGANGMDEATLSGENIIYEVSSERALKKYSLKAEEVGLAYANNDTLIGGSPQTNKQIALNILSGTDHSSKRDVVLLNAGIALYVAEQVESIKHGVERAKYLIDTGMAMKQYLKMGG</sequence>
<keyword evidence="4 6" id="KW-0822">Tryptophan biosynthesis</keyword>
<comment type="catalytic activity">
    <reaction evidence="6">
        <text>N-(5-phospho-beta-D-ribosyl)anthranilate + diphosphate = 5-phospho-alpha-D-ribose 1-diphosphate + anthranilate</text>
        <dbReference type="Rhea" id="RHEA:11768"/>
        <dbReference type="ChEBI" id="CHEBI:16567"/>
        <dbReference type="ChEBI" id="CHEBI:18277"/>
        <dbReference type="ChEBI" id="CHEBI:33019"/>
        <dbReference type="ChEBI" id="CHEBI:58017"/>
        <dbReference type="EC" id="2.4.2.18"/>
    </reaction>
</comment>
<feature type="binding site" evidence="6">
    <location>
        <position position="78"/>
    </location>
    <ligand>
        <name>anthranilate</name>
        <dbReference type="ChEBI" id="CHEBI:16567"/>
        <label>1</label>
    </ligand>
</feature>
<evidence type="ECO:0000313" key="12">
    <source>
        <dbReference type="Proteomes" id="UP000622362"/>
    </source>
</evidence>
<dbReference type="OMA" id="GPMTNPA"/>
<dbReference type="EC" id="2.4.2.18" evidence="6"/>
<dbReference type="Proteomes" id="UP000228502">
    <property type="component" value="Unassembled WGS sequence"/>
</dbReference>
<feature type="binding site" evidence="6">
    <location>
        <begin position="88"/>
        <end position="91"/>
    </location>
    <ligand>
        <name>5-phospho-alpha-D-ribose 1-diphosphate</name>
        <dbReference type="ChEBI" id="CHEBI:58017"/>
    </ligand>
</feature>
<keyword evidence="2 6" id="KW-0808">Transferase</keyword>
<feature type="binding site" evidence="6">
    <location>
        <begin position="106"/>
        <end position="114"/>
    </location>
    <ligand>
        <name>5-phospho-alpha-D-ribose 1-diphosphate</name>
        <dbReference type="ChEBI" id="CHEBI:58017"/>
    </ligand>
</feature>
<name>A0A4Q9W839_STAEP</name>
<keyword evidence="6" id="KW-0460">Magnesium</keyword>
<dbReference type="EMBL" id="PEJG01000001">
    <property type="protein sequence ID" value="PIH11291.1"/>
    <property type="molecule type" value="Genomic_DNA"/>
</dbReference>
<feature type="binding site" evidence="6">
    <location>
        <position position="118"/>
    </location>
    <ligand>
        <name>5-phospho-alpha-D-ribose 1-diphosphate</name>
        <dbReference type="ChEBI" id="CHEBI:58017"/>
    </ligand>
</feature>
<dbReference type="Gene3D" id="3.40.1030.10">
    <property type="entry name" value="Nucleoside phosphorylase/phosphoribosyltransferase catalytic domain"/>
    <property type="match status" value="1"/>
</dbReference>
<evidence type="ECO:0000256" key="5">
    <source>
        <dbReference type="ARBA" id="ARBA00023141"/>
    </source>
</evidence>
<feature type="binding site" evidence="6">
    <location>
        <begin position="81"/>
        <end position="82"/>
    </location>
    <ligand>
        <name>5-phospho-alpha-D-ribose 1-diphosphate</name>
        <dbReference type="ChEBI" id="CHEBI:58017"/>
    </ligand>
</feature>
<dbReference type="AlphaFoldDB" id="A0A4Q9W839"/>
<dbReference type="Pfam" id="PF00591">
    <property type="entry name" value="Glycos_transf_3"/>
    <property type="match status" value="1"/>
</dbReference>
<feature type="binding site" evidence="6">
    <location>
        <position position="223"/>
    </location>
    <ligand>
        <name>Mg(2+)</name>
        <dbReference type="ChEBI" id="CHEBI:18420"/>
        <label>1</label>
    </ligand>
</feature>
<evidence type="ECO:0000256" key="6">
    <source>
        <dbReference type="HAMAP-Rule" id="MF_00211"/>
    </source>
</evidence>
<comment type="subunit">
    <text evidence="6">Homodimer.</text>
</comment>
<dbReference type="InterPro" id="IPR005940">
    <property type="entry name" value="Anthranilate_Pribosyl_Tfrase"/>
</dbReference>
<feature type="binding site" evidence="6">
    <location>
        <position position="222"/>
    </location>
    <ligand>
        <name>Mg(2+)</name>
        <dbReference type="ChEBI" id="CHEBI:18420"/>
        <label>2</label>
    </ligand>
</feature>
<evidence type="ECO:0000256" key="1">
    <source>
        <dbReference type="ARBA" id="ARBA00022676"/>
    </source>
</evidence>
<feature type="binding site" evidence="6">
    <location>
        <position position="109"/>
    </location>
    <ligand>
        <name>anthranilate</name>
        <dbReference type="ChEBI" id="CHEBI:16567"/>
        <label>1</label>
    </ligand>
</feature>
<gene>
    <name evidence="6 9" type="primary">trpD</name>
    <name evidence="10" type="ORF">CTJ08_00185</name>
    <name evidence="8" type="ORF">H3963_08175</name>
    <name evidence="9" type="ORF">I3V53_01155</name>
</gene>
<feature type="binding site" evidence="6">
    <location>
        <position position="86"/>
    </location>
    <ligand>
        <name>5-phospho-alpha-D-ribose 1-diphosphate</name>
        <dbReference type="ChEBI" id="CHEBI:58017"/>
    </ligand>
</feature>
<reference evidence="10 11" key="1">
    <citation type="submission" date="2017-10" db="EMBL/GenBank/DDBJ databases">
        <title>genome sequences of Staph epi in chlorhexidine trial.</title>
        <authorList>
            <person name="Greninger A.L."/>
            <person name="Addetia A."/>
            <person name="Qin X."/>
            <person name="Zerr D."/>
        </authorList>
    </citation>
    <scope>NUCLEOTIDE SEQUENCE [LARGE SCALE GENOMIC DNA]</scope>
    <source>
        <strain evidence="10 11">SCH-17</strain>
    </source>
</reference>
<comment type="pathway">
    <text evidence="6">Amino-acid biosynthesis; L-tryptophan biosynthesis; L-tryptophan from chorismate: step 2/5.</text>
</comment>
<feature type="binding site" evidence="6">
    <location>
        <position position="223"/>
    </location>
    <ligand>
        <name>Mg(2+)</name>
        <dbReference type="ChEBI" id="CHEBI:18420"/>
        <label>2</label>
    </ligand>
</feature>
<evidence type="ECO:0000256" key="3">
    <source>
        <dbReference type="ARBA" id="ARBA00022723"/>
    </source>
</evidence>
<dbReference type="InterPro" id="IPR000312">
    <property type="entry name" value="Glycosyl_Trfase_fam3"/>
</dbReference>